<proteinExistence type="predicted"/>
<dbReference type="AlphaFoldDB" id="A0A318Q8C6"/>
<dbReference type="RefSeq" id="WP_110531255.1">
    <property type="nucleotide sequence ID" value="NZ_NOXG01000016.1"/>
</dbReference>
<evidence type="ECO:0000313" key="1">
    <source>
        <dbReference type="EMBL" id="PYD75000.1"/>
    </source>
</evidence>
<organism evidence="1 2">
    <name type="scientific">Novacetimonas pomaceti</name>
    <dbReference type="NCBI Taxonomy" id="2021998"/>
    <lineage>
        <taxon>Bacteria</taxon>
        <taxon>Pseudomonadati</taxon>
        <taxon>Pseudomonadota</taxon>
        <taxon>Alphaproteobacteria</taxon>
        <taxon>Acetobacterales</taxon>
        <taxon>Acetobacteraceae</taxon>
        <taxon>Novacetimonas</taxon>
    </lineage>
</organism>
<dbReference type="EMBL" id="NOXG01000016">
    <property type="protein sequence ID" value="PYD75000.1"/>
    <property type="molecule type" value="Genomic_DNA"/>
</dbReference>
<protein>
    <submittedName>
        <fullName evidence="1">Uncharacterized protein</fullName>
    </submittedName>
</protein>
<reference evidence="1 2" key="1">
    <citation type="submission" date="2017-07" db="EMBL/GenBank/DDBJ databases">
        <title>A draft genome sequence of Komagataeibacter sp. T5K1.</title>
        <authorList>
            <person name="Skraban J."/>
            <person name="Cleenwerck I."/>
            <person name="Vandamme P."/>
            <person name="Trcek J."/>
        </authorList>
    </citation>
    <scope>NUCLEOTIDE SEQUENCE [LARGE SCALE GENOMIC DNA]</scope>
    <source>
        <strain evidence="1 2">T5K1</strain>
    </source>
</reference>
<accession>A0A318Q8C6</accession>
<dbReference type="Proteomes" id="UP000247609">
    <property type="component" value="Unassembled WGS sequence"/>
</dbReference>
<sequence length="211" mass="24115">MNDHPIRLPWVGPRYDETRILIMGESHHCDPADEFSYDLTLRTVRDAQKGMLQSSFFDDIKDAILGDASEGTSSEEFWNRFAFANFCQGAVIREEGMPLSDASTQMLQAGEQALPTILSLLKPRKLLLFSKRAWRYTHNLPAITRHEPEKSVPCPDGKLAETYFYASDELSFAVSCIALYHPSAWTKFHQNASYWHPVIQTFLTDSTRSRH</sequence>
<evidence type="ECO:0000313" key="2">
    <source>
        <dbReference type="Proteomes" id="UP000247609"/>
    </source>
</evidence>
<gene>
    <name evidence="1" type="ORF">CFR71_11475</name>
</gene>
<name>A0A318Q8C6_9PROT</name>
<comment type="caution">
    <text evidence="1">The sequence shown here is derived from an EMBL/GenBank/DDBJ whole genome shotgun (WGS) entry which is preliminary data.</text>
</comment>